<sequence>MGRFVKFFVVGLLFWGCADWEEEHGSPEAEIEWFEEVREMLRGDLRQLEGQLSKTLYYHNMDNSSLRNYVEHLYNSVGREALRFQLSPELDTISVSVLNYDHQNLLSEIITYSHPSAVGSPEPTGGRMDKLVWTRTVYQFFDDNRRLSSIELETHYRERELWRTFAYENDLLKRTDYYNQEEIIAYYQYEYENGLKIKESLYESPFEAVRQDWFIHYNDQGLMRAKSTLLMMPPGEMGDVFEYEYDELGRLTEEREYGINWGLPLLARKRLEYF</sequence>
<proteinExistence type="predicted"/>
<protein>
    <submittedName>
        <fullName evidence="1">Uncharacterized protein</fullName>
    </submittedName>
</protein>
<reference evidence="1 2" key="1">
    <citation type="submission" date="2021-05" db="EMBL/GenBank/DDBJ databases">
        <authorList>
            <person name="Zhang Z.D."/>
            <person name="Osman G."/>
        </authorList>
    </citation>
    <scope>NUCLEOTIDE SEQUENCE [LARGE SCALE GENOMIC DNA]</scope>
    <source>
        <strain evidence="1 2">KCTC 32217</strain>
    </source>
</reference>
<gene>
    <name evidence="1" type="ORF">KI659_03850</name>
</gene>
<dbReference type="RefSeq" id="WP_213944008.1">
    <property type="nucleotide sequence ID" value="NZ_JAHCMY010000001.1"/>
</dbReference>
<comment type="caution">
    <text evidence="1">The sequence shown here is derived from an EMBL/GenBank/DDBJ whole genome shotgun (WGS) entry which is preliminary data.</text>
</comment>
<accession>A0AAP2G0N2</accession>
<evidence type="ECO:0000313" key="1">
    <source>
        <dbReference type="EMBL" id="MBS9523144.1"/>
    </source>
</evidence>
<organism evidence="1 2">
    <name type="scientific">Litoribacter ruber</name>
    <dbReference type="NCBI Taxonomy" id="702568"/>
    <lineage>
        <taxon>Bacteria</taxon>
        <taxon>Pseudomonadati</taxon>
        <taxon>Bacteroidota</taxon>
        <taxon>Cytophagia</taxon>
        <taxon>Cytophagales</taxon>
        <taxon>Cyclobacteriaceae</taxon>
        <taxon>Litoribacter</taxon>
    </lineage>
</organism>
<evidence type="ECO:0000313" key="2">
    <source>
        <dbReference type="Proteomes" id="UP001319104"/>
    </source>
</evidence>
<dbReference type="Proteomes" id="UP001319104">
    <property type="component" value="Unassembled WGS sequence"/>
</dbReference>
<keyword evidence="2" id="KW-1185">Reference proteome</keyword>
<dbReference type="EMBL" id="JAHCMY010000001">
    <property type="protein sequence ID" value="MBS9523144.1"/>
    <property type="molecule type" value="Genomic_DNA"/>
</dbReference>
<name>A0AAP2G0N2_9BACT</name>
<dbReference type="AlphaFoldDB" id="A0AAP2G0N2"/>